<dbReference type="PANTHER" id="PTHR48025">
    <property type="entry name" value="OS02G0815200 PROTEIN"/>
    <property type="match status" value="1"/>
</dbReference>
<dbReference type="Proteomes" id="UP000015104">
    <property type="component" value="Unassembled WGS sequence"/>
</dbReference>
<dbReference type="PROSITE" id="PS50158">
    <property type="entry name" value="ZF_CCHC"/>
    <property type="match status" value="1"/>
</dbReference>
<keyword evidence="2" id="KW-0863">Zinc-finger</keyword>
<dbReference type="Pfam" id="PF00098">
    <property type="entry name" value="zf-CCHC"/>
    <property type="match status" value="1"/>
</dbReference>
<dbReference type="EMBL" id="CAEY01000824">
    <property type="status" value="NOT_ANNOTATED_CDS"/>
    <property type="molecule type" value="Genomic_DNA"/>
</dbReference>
<feature type="region of interest" description="Disordered" evidence="4">
    <location>
        <begin position="193"/>
        <end position="260"/>
    </location>
</feature>
<organism evidence="7 8">
    <name type="scientific">Tetranychus urticae</name>
    <name type="common">Two-spotted spider mite</name>
    <dbReference type="NCBI Taxonomy" id="32264"/>
    <lineage>
        <taxon>Eukaryota</taxon>
        <taxon>Metazoa</taxon>
        <taxon>Ecdysozoa</taxon>
        <taxon>Arthropoda</taxon>
        <taxon>Chelicerata</taxon>
        <taxon>Arachnida</taxon>
        <taxon>Acari</taxon>
        <taxon>Acariformes</taxon>
        <taxon>Trombidiformes</taxon>
        <taxon>Prostigmata</taxon>
        <taxon>Eleutherengona</taxon>
        <taxon>Raphignathae</taxon>
        <taxon>Tetranychoidea</taxon>
        <taxon>Tetranychidae</taxon>
        <taxon>Tetranychus</taxon>
    </lineage>
</organism>
<evidence type="ECO:0000259" key="5">
    <source>
        <dbReference type="PROSITE" id="PS50102"/>
    </source>
</evidence>
<evidence type="ECO:0000256" key="3">
    <source>
        <dbReference type="PROSITE-ProRule" id="PRU00176"/>
    </source>
</evidence>
<accession>T1JXA0</accession>
<dbReference type="InterPro" id="IPR000504">
    <property type="entry name" value="RRM_dom"/>
</dbReference>
<dbReference type="InterPro" id="IPR001878">
    <property type="entry name" value="Znf_CCHC"/>
</dbReference>
<feature type="compositionally biased region" description="Pro residues" evidence="4">
    <location>
        <begin position="120"/>
        <end position="136"/>
    </location>
</feature>
<dbReference type="EnsemblMetazoa" id="tetur02g11200.1">
    <property type="protein sequence ID" value="tetur02g11200.1"/>
    <property type="gene ID" value="tetur02g11200"/>
</dbReference>
<dbReference type="InterPro" id="IPR035979">
    <property type="entry name" value="RBD_domain_sf"/>
</dbReference>
<keyword evidence="1 3" id="KW-0694">RNA-binding</keyword>
<dbReference type="SMART" id="SM00343">
    <property type="entry name" value="ZnF_C2HC"/>
    <property type="match status" value="1"/>
</dbReference>
<dbReference type="CDD" id="cd12343">
    <property type="entry name" value="RRM1_2_CoAA_like"/>
    <property type="match status" value="1"/>
</dbReference>
<dbReference type="STRING" id="32264.T1JXA0"/>
<evidence type="ECO:0000313" key="7">
    <source>
        <dbReference type="EnsemblMetazoa" id="tetur02g11200.1"/>
    </source>
</evidence>
<dbReference type="GO" id="GO:0003729">
    <property type="term" value="F:mRNA binding"/>
    <property type="evidence" value="ECO:0007669"/>
    <property type="project" value="TreeGrafter"/>
</dbReference>
<evidence type="ECO:0000256" key="2">
    <source>
        <dbReference type="PROSITE-ProRule" id="PRU00047"/>
    </source>
</evidence>
<dbReference type="HOGENOM" id="CLU_093625_0_0_1"/>
<evidence type="ECO:0000256" key="4">
    <source>
        <dbReference type="SAM" id="MobiDB-lite"/>
    </source>
</evidence>
<feature type="compositionally biased region" description="Basic and acidic residues" evidence="4">
    <location>
        <begin position="101"/>
        <end position="111"/>
    </location>
</feature>
<keyword evidence="2" id="KW-0479">Metal-binding</keyword>
<name>T1JXA0_TETUR</name>
<dbReference type="SMART" id="SM00360">
    <property type="entry name" value="RRM"/>
    <property type="match status" value="1"/>
</dbReference>
<evidence type="ECO:0008006" key="9">
    <source>
        <dbReference type="Google" id="ProtNLM"/>
    </source>
</evidence>
<feature type="compositionally biased region" description="Low complexity" evidence="4">
    <location>
        <begin position="244"/>
        <end position="254"/>
    </location>
</feature>
<dbReference type="PANTHER" id="PTHR48025:SF26">
    <property type="entry name" value="HETEROGENEOUS NUCLEAR RIBONUCLEOPROTEIN M-RELATED"/>
    <property type="match status" value="1"/>
</dbReference>
<dbReference type="AlphaFoldDB" id="T1JXA0"/>
<evidence type="ECO:0000259" key="6">
    <source>
        <dbReference type="PROSITE" id="PS50158"/>
    </source>
</evidence>
<gene>
    <name evidence="7" type="primary">107371818</name>
</gene>
<feature type="domain" description="RRM" evidence="5">
    <location>
        <begin position="8"/>
        <end position="78"/>
    </location>
</feature>
<sequence length="260" mass="28988">MNSVSKQTKIYIGGLPDSCSAEDLRNAFEKHGKVEECDIIKNFGFVHMGDETEARAAIEALNGAEFMGVKITVEASRSKVRPKPGMGGKGQCYRCGKSGHWSKECPRNTHDRHNHNGRAPHPPPPPPPPQMPPPGPAGWYGGRYGPVRNYPVDRGYDRAYSRPYPDLYDRRPPPPPPREEYYYRRPYLEEYAYRRSPSNTDRTYGAERSYYTDDTQSFASYSSTGTTSASSGLYPPIIGIAPQSSNSSAVTSSSDMRRPI</sequence>
<feature type="region of interest" description="Disordered" evidence="4">
    <location>
        <begin position="98"/>
        <end position="181"/>
    </location>
</feature>
<dbReference type="SUPFAM" id="SSF54928">
    <property type="entry name" value="RNA-binding domain, RBD"/>
    <property type="match status" value="1"/>
</dbReference>
<dbReference type="OrthoDB" id="79941at2759"/>
<evidence type="ECO:0000313" key="8">
    <source>
        <dbReference type="Proteomes" id="UP000015104"/>
    </source>
</evidence>
<reference evidence="8" key="1">
    <citation type="submission" date="2011-08" db="EMBL/GenBank/DDBJ databases">
        <authorList>
            <person name="Rombauts S."/>
        </authorList>
    </citation>
    <scope>NUCLEOTIDE SEQUENCE</scope>
    <source>
        <strain evidence="8">London</strain>
    </source>
</reference>
<dbReference type="KEGG" id="tut:107371818"/>
<dbReference type="OMA" id="SECEVVR"/>
<evidence type="ECO:0000256" key="1">
    <source>
        <dbReference type="ARBA" id="ARBA00022884"/>
    </source>
</evidence>
<dbReference type="PROSITE" id="PS50102">
    <property type="entry name" value="RRM"/>
    <property type="match status" value="1"/>
</dbReference>
<dbReference type="InterPro" id="IPR012677">
    <property type="entry name" value="Nucleotide-bd_a/b_plait_sf"/>
</dbReference>
<keyword evidence="2" id="KW-0862">Zinc</keyword>
<proteinExistence type="predicted"/>
<dbReference type="GO" id="GO:0005634">
    <property type="term" value="C:nucleus"/>
    <property type="evidence" value="ECO:0007669"/>
    <property type="project" value="TreeGrafter"/>
</dbReference>
<feature type="domain" description="CCHC-type" evidence="6">
    <location>
        <begin position="92"/>
        <end position="107"/>
    </location>
</feature>
<dbReference type="Gene3D" id="3.30.70.330">
    <property type="match status" value="1"/>
</dbReference>
<dbReference type="Gene3D" id="4.10.60.10">
    <property type="entry name" value="Zinc finger, CCHC-type"/>
    <property type="match status" value="1"/>
</dbReference>
<reference evidence="7" key="2">
    <citation type="submission" date="2015-06" db="UniProtKB">
        <authorList>
            <consortium name="EnsemblMetazoa"/>
        </authorList>
    </citation>
    <scope>IDENTIFICATION</scope>
</reference>
<dbReference type="Pfam" id="PF00076">
    <property type="entry name" value="RRM_1"/>
    <property type="match status" value="1"/>
</dbReference>
<keyword evidence="8" id="KW-1185">Reference proteome</keyword>
<feature type="compositionally biased region" description="Low complexity" evidence="4">
    <location>
        <begin position="217"/>
        <end position="232"/>
    </location>
</feature>
<protein>
    <recommendedName>
        <fullName evidence="9">CCHC-type domain-containing protein</fullName>
    </recommendedName>
</protein>
<dbReference type="InterPro" id="IPR050502">
    <property type="entry name" value="Euk_RNA-bind_prot"/>
</dbReference>
<dbReference type="eggNOG" id="KOG0109">
    <property type="taxonomic scope" value="Eukaryota"/>
</dbReference>
<feature type="compositionally biased region" description="Basic and acidic residues" evidence="4">
    <location>
        <begin position="167"/>
        <end position="181"/>
    </location>
</feature>
<dbReference type="GO" id="GO:0008270">
    <property type="term" value="F:zinc ion binding"/>
    <property type="evidence" value="ECO:0007669"/>
    <property type="project" value="UniProtKB-KW"/>
</dbReference>